<dbReference type="EMBL" id="CP062222">
    <property type="protein sequence ID" value="QTC91208.1"/>
    <property type="molecule type" value="Genomic_DNA"/>
</dbReference>
<evidence type="ECO:0000313" key="2">
    <source>
        <dbReference type="Proteomes" id="UP000663918"/>
    </source>
</evidence>
<name>A0A975GVZ1_9CAUL</name>
<sequence>MPDTAHPQGSGVWTLLQEHVTHALWQQDEADAAGGVISRFWVVNPPEQLMFDTFDEAEAMFERIGDFED</sequence>
<proteinExistence type="predicted"/>
<reference evidence="1" key="1">
    <citation type="submission" date="2020-09" db="EMBL/GenBank/DDBJ databases">
        <title>Brevundimonas sp. LVF2 isolated from a puddle in Goettingen, Germany.</title>
        <authorList>
            <person name="Friedrich I."/>
            <person name="Klassen A."/>
            <person name="Hannes N."/>
            <person name="Schneider D."/>
            <person name="Hertel R."/>
            <person name="Daniel R."/>
        </authorList>
    </citation>
    <scope>NUCLEOTIDE SEQUENCE</scope>
    <source>
        <strain evidence="1">LVF2</strain>
    </source>
</reference>
<keyword evidence="2" id="KW-1185">Reference proteome</keyword>
<evidence type="ECO:0000313" key="1">
    <source>
        <dbReference type="EMBL" id="QTC91208.1"/>
    </source>
</evidence>
<organism evidence="1 2">
    <name type="scientific">Brevundimonas goettingensis</name>
    <dbReference type="NCBI Taxonomy" id="2774190"/>
    <lineage>
        <taxon>Bacteria</taxon>
        <taxon>Pseudomonadati</taxon>
        <taxon>Pseudomonadota</taxon>
        <taxon>Alphaproteobacteria</taxon>
        <taxon>Caulobacterales</taxon>
        <taxon>Caulobacteraceae</taxon>
        <taxon>Brevundimonas</taxon>
    </lineage>
</organism>
<dbReference type="KEGG" id="bgoe:IFJ75_18755"/>
<protein>
    <submittedName>
        <fullName evidence="1">Uncharacterized protein</fullName>
    </submittedName>
</protein>
<dbReference type="RefSeq" id="WP_207870294.1">
    <property type="nucleotide sequence ID" value="NZ_CP062222.1"/>
</dbReference>
<dbReference type="Proteomes" id="UP000663918">
    <property type="component" value="Chromosome"/>
</dbReference>
<accession>A0A975GVZ1</accession>
<gene>
    <name evidence="1" type="ORF">IFJ75_18755</name>
</gene>
<dbReference type="AlphaFoldDB" id="A0A975GVZ1"/>